<feature type="domain" description="Protein kinase" evidence="9">
    <location>
        <begin position="1"/>
        <end position="106"/>
    </location>
</feature>
<proteinExistence type="predicted"/>
<comment type="catalytic activity">
    <reaction evidence="8">
        <text>L-seryl-[protein] + ATP = O-phospho-L-seryl-[protein] + ADP + H(+)</text>
        <dbReference type="Rhea" id="RHEA:17989"/>
        <dbReference type="Rhea" id="RHEA-COMP:9863"/>
        <dbReference type="Rhea" id="RHEA-COMP:11604"/>
        <dbReference type="ChEBI" id="CHEBI:15378"/>
        <dbReference type="ChEBI" id="CHEBI:29999"/>
        <dbReference type="ChEBI" id="CHEBI:30616"/>
        <dbReference type="ChEBI" id="CHEBI:83421"/>
        <dbReference type="ChEBI" id="CHEBI:456216"/>
        <dbReference type="EC" id="2.7.11.1"/>
    </reaction>
</comment>
<dbReference type="Proteomes" id="UP000275408">
    <property type="component" value="Unassembled WGS sequence"/>
</dbReference>
<keyword evidence="11" id="KW-1185">Reference proteome</keyword>
<dbReference type="SUPFAM" id="SSF56112">
    <property type="entry name" value="Protein kinase-like (PK-like)"/>
    <property type="match status" value="1"/>
</dbReference>
<reference evidence="10 11" key="1">
    <citation type="journal article" date="2018" name="Sci. Rep.">
        <title>Comparative analysis of the Pocillopora damicornis genome highlights role of immune system in coral evolution.</title>
        <authorList>
            <person name="Cunning R."/>
            <person name="Bay R.A."/>
            <person name="Gillette P."/>
            <person name="Baker A.C."/>
            <person name="Traylor-Knowles N."/>
        </authorList>
    </citation>
    <scope>NUCLEOTIDE SEQUENCE [LARGE SCALE GENOMIC DNA]</scope>
    <source>
        <strain evidence="10">RSMAS</strain>
        <tissue evidence="10">Whole animal</tissue>
    </source>
</reference>
<dbReference type="EC" id="2.7.11.1" evidence="1"/>
<evidence type="ECO:0000256" key="8">
    <source>
        <dbReference type="ARBA" id="ARBA00048679"/>
    </source>
</evidence>
<evidence type="ECO:0000256" key="5">
    <source>
        <dbReference type="ARBA" id="ARBA00022777"/>
    </source>
</evidence>
<evidence type="ECO:0000256" key="6">
    <source>
        <dbReference type="ARBA" id="ARBA00022840"/>
    </source>
</evidence>
<evidence type="ECO:0000256" key="7">
    <source>
        <dbReference type="ARBA" id="ARBA00047899"/>
    </source>
</evidence>
<evidence type="ECO:0000256" key="4">
    <source>
        <dbReference type="ARBA" id="ARBA00022741"/>
    </source>
</evidence>
<dbReference type="GO" id="GO:0043066">
    <property type="term" value="P:negative regulation of apoptotic process"/>
    <property type="evidence" value="ECO:0007669"/>
    <property type="project" value="TreeGrafter"/>
</dbReference>
<dbReference type="PROSITE" id="PS50011">
    <property type="entry name" value="PROTEIN_KINASE_DOM"/>
    <property type="match status" value="1"/>
</dbReference>
<dbReference type="GO" id="GO:0005737">
    <property type="term" value="C:cytoplasm"/>
    <property type="evidence" value="ECO:0007669"/>
    <property type="project" value="TreeGrafter"/>
</dbReference>
<evidence type="ECO:0000313" key="10">
    <source>
        <dbReference type="EMBL" id="RMX36672.1"/>
    </source>
</evidence>
<dbReference type="EMBL" id="RCHS01004263">
    <property type="protein sequence ID" value="RMX36672.1"/>
    <property type="molecule type" value="Genomic_DNA"/>
</dbReference>
<keyword evidence="2" id="KW-0723">Serine/threonine-protein kinase</keyword>
<dbReference type="InterPro" id="IPR051138">
    <property type="entry name" value="PIM_Ser/Thr_kinase"/>
</dbReference>
<dbReference type="STRING" id="46731.A0A3M6T5N5"/>
<evidence type="ECO:0000313" key="11">
    <source>
        <dbReference type="Proteomes" id="UP000275408"/>
    </source>
</evidence>
<keyword evidence="4" id="KW-0547">Nucleotide-binding</keyword>
<evidence type="ECO:0000256" key="2">
    <source>
        <dbReference type="ARBA" id="ARBA00022527"/>
    </source>
</evidence>
<dbReference type="PANTHER" id="PTHR22984:SF11">
    <property type="entry name" value="AURORA KINASE-RELATED"/>
    <property type="match status" value="1"/>
</dbReference>
<dbReference type="GO" id="GO:0007346">
    <property type="term" value="P:regulation of mitotic cell cycle"/>
    <property type="evidence" value="ECO:0007669"/>
    <property type="project" value="TreeGrafter"/>
</dbReference>
<organism evidence="10 11">
    <name type="scientific">Pocillopora damicornis</name>
    <name type="common">Cauliflower coral</name>
    <name type="synonym">Millepora damicornis</name>
    <dbReference type="NCBI Taxonomy" id="46731"/>
    <lineage>
        <taxon>Eukaryota</taxon>
        <taxon>Metazoa</taxon>
        <taxon>Cnidaria</taxon>
        <taxon>Anthozoa</taxon>
        <taxon>Hexacorallia</taxon>
        <taxon>Scleractinia</taxon>
        <taxon>Astrocoeniina</taxon>
        <taxon>Pocilloporidae</taxon>
        <taxon>Pocillopora</taxon>
    </lineage>
</organism>
<evidence type="ECO:0000256" key="1">
    <source>
        <dbReference type="ARBA" id="ARBA00012513"/>
    </source>
</evidence>
<comment type="caution">
    <text evidence="10">The sequence shown here is derived from an EMBL/GenBank/DDBJ whole genome shotgun (WGS) entry which is preliminary data.</text>
</comment>
<comment type="catalytic activity">
    <reaction evidence="7">
        <text>L-threonyl-[protein] + ATP = O-phospho-L-threonyl-[protein] + ADP + H(+)</text>
        <dbReference type="Rhea" id="RHEA:46608"/>
        <dbReference type="Rhea" id="RHEA-COMP:11060"/>
        <dbReference type="Rhea" id="RHEA-COMP:11605"/>
        <dbReference type="ChEBI" id="CHEBI:15378"/>
        <dbReference type="ChEBI" id="CHEBI:30013"/>
        <dbReference type="ChEBI" id="CHEBI:30616"/>
        <dbReference type="ChEBI" id="CHEBI:61977"/>
        <dbReference type="ChEBI" id="CHEBI:456216"/>
        <dbReference type="EC" id="2.7.11.1"/>
    </reaction>
</comment>
<dbReference type="InterPro" id="IPR011009">
    <property type="entry name" value="Kinase-like_dom_sf"/>
</dbReference>
<accession>A0A3M6T5N5</accession>
<dbReference type="GO" id="GO:0004674">
    <property type="term" value="F:protein serine/threonine kinase activity"/>
    <property type="evidence" value="ECO:0007669"/>
    <property type="project" value="UniProtKB-KW"/>
</dbReference>
<keyword evidence="3" id="KW-0808">Transferase</keyword>
<dbReference type="Pfam" id="PF00069">
    <property type="entry name" value="Pkinase"/>
    <property type="match status" value="1"/>
</dbReference>
<protein>
    <recommendedName>
        <fullName evidence="1">non-specific serine/threonine protein kinase</fullName>
        <ecNumber evidence="1">2.7.11.1</ecNumber>
    </recommendedName>
</protein>
<dbReference type="InterPro" id="IPR000719">
    <property type="entry name" value="Prot_kinase_dom"/>
</dbReference>
<evidence type="ECO:0000259" key="9">
    <source>
        <dbReference type="PROSITE" id="PS50011"/>
    </source>
</evidence>
<keyword evidence="6" id="KW-0067">ATP-binding</keyword>
<name>A0A3M6T5N5_POCDA</name>
<gene>
    <name evidence="10" type="ORF">pdam_00019652</name>
</gene>
<sequence length="106" mass="11998">MKKLLYTALSSLKISSRIFSNDEVKLNDFGLASETQEEPIDSFRGMNQYMPSEFMKTSKYVGCEATIWVMGILLVDMLPPIISAFGKLQHCLSMELRIPQHFSSSV</sequence>
<dbReference type="Gene3D" id="1.10.510.10">
    <property type="entry name" value="Transferase(Phosphotransferase) domain 1"/>
    <property type="match status" value="1"/>
</dbReference>
<dbReference type="PANTHER" id="PTHR22984">
    <property type="entry name" value="SERINE/THREONINE-PROTEIN KINASE PIM"/>
    <property type="match status" value="1"/>
</dbReference>
<keyword evidence="5" id="KW-0418">Kinase</keyword>
<dbReference type="GO" id="GO:0005524">
    <property type="term" value="F:ATP binding"/>
    <property type="evidence" value="ECO:0007669"/>
    <property type="project" value="UniProtKB-KW"/>
</dbReference>
<dbReference type="AlphaFoldDB" id="A0A3M6T5N5"/>
<dbReference type="OrthoDB" id="5952352at2759"/>
<evidence type="ECO:0000256" key="3">
    <source>
        <dbReference type="ARBA" id="ARBA00022679"/>
    </source>
</evidence>